<evidence type="ECO:0000313" key="4">
    <source>
        <dbReference type="EnsemblPlants" id="cds.evm.model.07.1081"/>
    </source>
</evidence>
<dbReference type="OMA" id="MENYTIW"/>
<dbReference type="SUPFAM" id="SSF56672">
    <property type="entry name" value="DNA/RNA polymerases"/>
    <property type="match status" value="1"/>
</dbReference>
<dbReference type="EnsemblPlants" id="evm.model.07.1081">
    <property type="protein sequence ID" value="cds.evm.model.07.1081"/>
    <property type="gene ID" value="evm.TU.07.1081"/>
</dbReference>
<sequence length="416" mass="47771">MQNRVNTRSQTTQGTSSKNSNPFSVLEPISRAHNDPNRDPYYLSNNDHPSSNLVPKVLTRSDNYHPWKRVMTVALLARNTMQFVNHKLQEPDEDHEDYDAWHRYNSLTVSWMLHSISPEIYDSIIKIKIRIPPVLNNQLCLTFLGLDQSVAYPLSKVIDYFRLSPQFQALILSISSYIEPESFAQAHVIPEWDNAMDHEIVALEANDTWTVVSLPPHLYAIGCKWVYKIKFNADGSVERFKAGLAAKYSPKGEIPPNAVCKLNKSLYGLNFIILLVYVDDVILASNDLHQLEHLKTRLNNMFKLKYLSDLKYFLGLEISRFAKVIFVSQRHYALQLLEDIGYLGSKPVNTPMEANLKSSQDNKEDHLANPTLYRKIIGKLQYLTITQPDLFYAIYKLSQFLVTPKTNHMTAAQRVL</sequence>
<feature type="domain" description="Retrotransposon Copia-like N-terminal" evidence="3">
    <location>
        <begin position="45"/>
        <end position="92"/>
    </location>
</feature>
<dbReference type="Pfam" id="PF07727">
    <property type="entry name" value="RVT_2"/>
    <property type="match status" value="1"/>
</dbReference>
<evidence type="ECO:0000313" key="5">
    <source>
        <dbReference type="Proteomes" id="UP000596661"/>
    </source>
</evidence>
<dbReference type="PANTHER" id="PTHR37610">
    <property type="entry name" value="CCHC-TYPE DOMAIN-CONTAINING PROTEIN"/>
    <property type="match status" value="1"/>
</dbReference>
<dbReference type="InterPro" id="IPR043502">
    <property type="entry name" value="DNA/RNA_pol_sf"/>
</dbReference>
<dbReference type="EMBL" id="UZAU01000655">
    <property type="status" value="NOT_ANNOTATED_CDS"/>
    <property type="molecule type" value="Genomic_DNA"/>
</dbReference>
<dbReference type="PANTHER" id="PTHR37610:SF97">
    <property type="entry name" value="RETROTRANSPOSON GAG DOMAIN-CONTAINING PROTEIN"/>
    <property type="match status" value="1"/>
</dbReference>
<dbReference type="InterPro" id="IPR013103">
    <property type="entry name" value="RVT_2"/>
</dbReference>
<feature type="region of interest" description="Disordered" evidence="1">
    <location>
        <begin position="1"/>
        <end position="48"/>
    </location>
</feature>
<evidence type="ECO:0000259" key="3">
    <source>
        <dbReference type="Pfam" id="PF14244"/>
    </source>
</evidence>
<evidence type="ECO:0008006" key="6">
    <source>
        <dbReference type="Google" id="ProtNLM"/>
    </source>
</evidence>
<keyword evidence="5" id="KW-1185">Reference proteome</keyword>
<proteinExistence type="predicted"/>
<dbReference type="InterPro" id="IPR029472">
    <property type="entry name" value="Copia-like_N"/>
</dbReference>
<dbReference type="Proteomes" id="UP000596661">
    <property type="component" value="Chromosome 7"/>
</dbReference>
<feature type="compositionally biased region" description="Polar residues" evidence="1">
    <location>
        <begin position="1"/>
        <end position="23"/>
    </location>
</feature>
<name>A0A803Q176_CANSA</name>
<reference evidence="4" key="1">
    <citation type="submission" date="2018-11" db="EMBL/GenBank/DDBJ databases">
        <authorList>
            <person name="Grassa J C."/>
        </authorList>
    </citation>
    <scope>NUCLEOTIDE SEQUENCE [LARGE SCALE GENOMIC DNA]</scope>
</reference>
<dbReference type="Gramene" id="evm.model.07.1081">
    <property type="protein sequence ID" value="cds.evm.model.07.1081"/>
    <property type="gene ID" value="evm.TU.07.1081"/>
</dbReference>
<evidence type="ECO:0000259" key="2">
    <source>
        <dbReference type="Pfam" id="PF07727"/>
    </source>
</evidence>
<reference evidence="4" key="2">
    <citation type="submission" date="2021-03" db="UniProtKB">
        <authorList>
            <consortium name="EnsemblPlants"/>
        </authorList>
    </citation>
    <scope>IDENTIFICATION</scope>
</reference>
<organism evidence="4 5">
    <name type="scientific">Cannabis sativa</name>
    <name type="common">Hemp</name>
    <name type="synonym">Marijuana</name>
    <dbReference type="NCBI Taxonomy" id="3483"/>
    <lineage>
        <taxon>Eukaryota</taxon>
        <taxon>Viridiplantae</taxon>
        <taxon>Streptophyta</taxon>
        <taxon>Embryophyta</taxon>
        <taxon>Tracheophyta</taxon>
        <taxon>Spermatophyta</taxon>
        <taxon>Magnoliopsida</taxon>
        <taxon>eudicotyledons</taxon>
        <taxon>Gunneridae</taxon>
        <taxon>Pentapetalae</taxon>
        <taxon>rosids</taxon>
        <taxon>fabids</taxon>
        <taxon>Rosales</taxon>
        <taxon>Cannabaceae</taxon>
        <taxon>Cannabis</taxon>
    </lineage>
</organism>
<evidence type="ECO:0000256" key="1">
    <source>
        <dbReference type="SAM" id="MobiDB-lite"/>
    </source>
</evidence>
<accession>A0A803Q176</accession>
<dbReference type="AlphaFoldDB" id="A0A803Q176"/>
<feature type="domain" description="Reverse transcriptase Ty1/copia-type" evidence="2">
    <location>
        <begin position="272"/>
        <end position="353"/>
    </location>
</feature>
<protein>
    <recommendedName>
        <fullName evidence="6">Reverse transcriptase Ty1/copia-type domain-containing protein</fullName>
    </recommendedName>
</protein>
<dbReference type="Pfam" id="PF14244">
    <property type="entry name" value="Retrotran_gag_3"/>
    <property type="match status" value="1"/>
</dbReference>